<dbReference type="PANTHER" id="PTHR32089">
    <property type="entry name" value="METHYL-ACCEPTING CHEMOTAXIS PROTEIN MCPB"/>
    <property type="match status" value="1"/>
</dbReference>
<evidence type="ECO:0000256" key="9">
    <source>
        <dbReference type="PROSITE-ProRule" id="PRU00284"/>
    </source>
</evidence>
<dbReference type="Pfam" id="PF02743">
    <property type="entry name" value="dCache_1"/>
    <property type="match status" value="1"/>
</dbReference>
<reference evidence="13 14" key="2">
    <citation type="journal article" date="2011" name="J. Bacteriol.">
        <title>Complete genome sequences for the anaerobic, extremely thermophilic plant biomass-degrading bacteria Caldicellulosiruptor hydrothermalis, Caldicellulosiruptor kristjanssonii, Caldicellulosiruptor kronotskyensis, Caldicellulosiruptor owensenis, and Caldicellulosiruptor lactoaceticus.</title>
        <authorList>
            <person name="Blumer-Schuette S.E."/>
            <person name="Ozdemir I."/>
            <person name="Mistry D."/>
            <person name="Lucas S."/>
            <person name="Lapidus A."/>
            <person name="Cheng J.F."/>
            <person name="Goodwin L.A."/>
            <person name="Pitluck S."/>
            <person name="Land M.L."/>
            <person name="Hauser L.J."/>
            <person name="Woyke T."/>
            <person name="Mikhailova N."/>
            <person name="Pati A."/>
            <person name="Kyrpides N.C."/>
            <person name="Ivanova N."/>
            <person name="Detter J.C."/>
            <person name="Walston-Davenport K."/>
            <person name="Han S."/>
            <person name="Adams M.W."/>
            <person name="Kelly R.M."/>
        </authorList>
    </citation>
    <scope>NUCLEOTIDE SEQUENCE [LARGE SCALE GENOMIC DNA]</scope>
    <source>
        <strain evidence="14">DSM 18901 / VKM B-2411 / 108</strain>
    </source>
</reference>
<dbReference type="PANTHER" id="PTHR32089:SF112">
    <property type="entry name" value="LYSOZYME-LIKE PROTEIN-RELATED"/>
    <property type="match status" value="1"/>
</dbReference>
<evidence type="ECO:0000259" key="11">
    <source>
        <dbReference type="PROSITE" id="PS50111"/>
    </source>
</evidence>
<keyword evidence="3" id="KW-0145">Chemotaxis</keyword>
<comment type="similarity">
    <text evidence="8">Belongs to the methyl-accepting chemotaxis (MCP) protein family.</text>
</comment>
<dbReference type="InterPro" id="IPR033479">
    <property type="entry name" value="dCache_1"/>
</dbReference>
<evidence type="ECO:0000256" key="8">
    <source>
        <dbReference type="ARBA" id="ARBA00029447"/>
    </source>
</evidence>
<dbReference type="CDD" id="cd06225">
    <property type="entry name" value="HAMP"/>
    <property type="match status" value="1"/>
</dbReference>
<dbReference type="SUPFAM" id="SSF58104">
    <property type="entry name" value="Methyl-accepting chemotaxis protein (MCP) signaling domain"/>
    <property type="match status" value="1"/>
</dbReference>
<evidence type="ECO:0000256" key="2">
    <source>
        <dbReference type="ARBA" id="ARBA00022475"/>
    </source>
</evidence>
<keyword evidence="5 10" id="KW-1133">Transmembrane helix</keyword>
<dbReference type="PROSITE" id="PS50111">
    <property type="entry name" value="CHEMOTAXIS_TRANSDUC_2"/>
    <property type="match status" value="1"/>
</dbReference>
<dbReference type="STRING" id="632292.Calhy_2382"/>
<evidence type="ECO:0000256" key="6">
    <source>
        <dbReference type="ARBA" id="ARBA00023136"/>
    </source>
</evidence>
<accession>E4Q932</accession>
<keyword evidence="4 10" id="KW-0812">Transmembrane</keyword>
<feature type="domain" description="Methyl-accepting transducer" evidence="11">
    <location>
        <begin position="418"/>
        <end position="675"/>
    </location>
</feature>
<dbReference type="HOGENOM" id="CLU_000445_107_19_9"/>
<evidence type="ECO:0000256" key="7">
    <source>
        <dbReference type="ARBA" id="ARBA00023224"/>
    </source>
</evidence>
<dbReference type="Pfam" id="PF00672">
    <property type="entry name" value="HAMP"/>
    <property type="match status" value="1"/>
</dbReference>
<protein>
    <submittedName>
        <fullName evidence="13">Methyl-accepting chemotaxis sensory transducer</fullName>
    </submittedName>
</protein>
<organism evidence="13 14">
    <name type="scientific">Caldicellulosiruptor hydrothermalis (strain DSM 18901 / VKM B-2411 / 108)</name>
    <dbReference type="NCBI Taxonomy" id="632292"/>
    <lineage>
        <taxon>Bacteria</taxon>
        <taxon>Bacillati</taxon>
        <taxon>Bacillota</taxon>
        <taxon>Bacillota incertae sedis</taxon>
        <taxon>Caldicellulosiruptorales</taxon>
        <taxon>Caldicellulosiruptoraceae</taxon>
        <taxon>Caldicellulosiruptor</taxon>
    </lineage>
</organism>
<evidence type="ECO:0000313" key="14">
    <source>
        <dbReference type="Proteomes" id="UP000006890"/>
    </source>
</evidence>
<evidence type="ECO:0000256" key="10">
    <source>
        <dbReference type="SAM" id="Phobius"/>
    </source>
</evidence>
<keyword evidence="14" id="KW-1185">Reference proteome</keyword>
<evidence type="ECO:0000256" key="4">
    <source>
        <dbReference type="ARBA" id="ARBA00022692"/>
    </source>
</evidence>
<keyword evidence="6 10" id="KW-0472">Membrane</keyword>
<evidence type="ECO:0000256" key="3">
    <source>
        <dbReference type="ARBA" id="ARBA00022500"/>
    </source>
</evidence>
<dbReference type="KEGG" id="chd:Calhy_2382"/>
<sequence length="704" mass="78700">MDGKENVFFRVMRKMSITNKLTLLVFLVVFIPVILVSTLSISLSVNSLIKETKRSYLITTQASSDYFENIFSTAKNKIAEIMQSEAIQNYYSQARQDMQGKVDIYKLKEEANKLFQNIMIANPMFSSGYILVGKDNSLTYPIMSLEEVNFENLKSSTWYQAVIQSDEPIILKDHFKDFDEKINKSGVNEIPPYAFSVAIALKDTLTLRTIGVILLDVSLDWFKEALQNSHLAQNGGYMLAISPEGDMIVPSKWSDQFKSIPNKETNFVKRILELGQKGVKSGSLTTSYEEREFLITFNKLYNSGWYIVGIVALSSITNSTRVLLMMVIIATIIFTIAAIGVGSLFALRIANDIKKVAKTFSLTQKGDLSVKVSIKRNDEIGILVDSFNEMIEKLKKLIIDVVKVIERVVESVSAIKAVSAETSSAATEISKVVEHITDGANEQAKEISNIYTIVNRFGEKIEIIAHSINKMKDYSCFINSITEKGESAFSSLNGVTQNTVRASNDMMINLESLIANIHSIEKVIKVLNSITEQTKLLALNASIEAAKAGDMGRGFAVVASEIRKLADQSKTATREAETMLKKIIEQSKKTQQVKGVFEEIVKEQYNVVEHVSKAFLNIKNEMDKLLLDIEKVNESVITINNEKNIIIESIKNISLISEQTAASSEEIYAAIEEQVASVEELYRMTEKLNAVTGELQESTKVFKF</sequence>
<comment type="subcellular location">
    <subcellularLocation>
        <location evidence="1">Cell membrane</location>
        <topology evidence="1">Multi-pass membrane protein</topology>
    </subcellularLocation>
</comment>
<name>E4Q932_CALH1</name>
<keyword evidence="2" id="KW-1003">Cell membrane</keyword>
<feature type="transmembrane region" description="Helical" evidence="10">
    <location>
        <begin position="21"/>
        <end position="45"/>
    </location>
</feature>
<dbReference type="AlphaFoldDB" id="E4Q932"/>
<dbReference type="EMBL" id="CP002219">
    <property type="protein sequence ID" value="ADQ08081.1"/>
    <property type="molecule type" value="Genomic_DNA"/>
</dbReference>
<dbReference type="eggNOG" id="COG0840">
    <property type="taxonomic scope" value="Bacteria"/>
</dbReference>
<dbReference type="InterPro" id="IPR004089">
    <property type="entry name" value="MCPsignal_dom"/>
</dbReference>
<dbReference type="Proteomes" id="UP000006890">
    <property type="component" value="Chromosome"/>
</dbReference>
<evidence type="ECO:0000313" key="13">
    <source>
        <dbReference type="EMBL" id="ADQ08081.1"/>
    </source>
</evidence>
<dbReference type="SMART" id="SM00283">
    <property type="entry name" value="MA"/>
    <property type="match status" value="1"/>
</dbReference>
<dbReference type="InterPro" id="IPR003660">
    <property type="entry name" value="HAMP_dom"/>
</dbReference>
<evidence type="ECO:0000256" key="1">
    <source>
        <dbReference type="ARBA" id="ARBA00004651"/>
    </source>
</evidence>
<dbReference type="Gene3D" id="1.10.287.950">
    <property type="entry name" value="Methyl-accepting chemotaxis protein"/>
    <property type="match status" value="1"/>
</dbReference>
<dbReference type="GO" id="GO:0007165">
    <property type="term" value="P:signal transduction"/>
    <property type="evidence" value="ECO:0007669"/>
    <property type="project" value="UniProtKB-KW"/>
</dbReference>
<dbReference type="SMART" id="SM00304">
    <property type="entry name" value="HAMP"/>
    <property type="match status" value="1"/>
</dbReference>
<feature type="transmembrane region" description="Helical" evidence="10">
    <location>
        <begin position="322"/>
        <end position="347"/>
    </location>
</feature>
<evidence type="ECO:0000259" key="12">
    <source>
        <dbReference type="PROSITE" id="PS50885"/>
    </source>
</evidence>
<dbReference type="GO" id="GO:0005886">
    <property type="term" value="C:plasma membrane"/>
    <property type="evidence" value="ECO:0007669"/>
    <property type="project" value="UniProtKB-SubCell"/>
</dbReference>
<keyword evidence="7 9" id="KW-0807">Transducer</keyword>
<reference key="1">
    <citation type="submission" date="2010-09" db="EMBL/GenBank/DDBJ databases">
        <title>Complete sequence of Caldicellulosiruptor hydrothermalis 108.</title>
        <authorList>
            <consortium name="US DOE Joint Genome Institute"/>
            <person name="Lucas S."/>
            <person name="Copeland A."/>
            <person name="Lapidus A."/>
            <person name="Cheng J.-F."/>
            <person name="Bruce D."/>
            <person name="Goodwin L."/>
            <person name="Pitluck S."/>
            <person name="Davenport K."/>
            <person name="Detter J.C."/>
            <person name="Han C."/>
            <person name="Tapia R."/>
            <person name="Land M."/>
            <person name="Hauser L."/>
            <person name="Chang Y.-J."/>
            <person name="Jeffries C."/>
            <person name="Kyrpides N."/>
            <person name="Ivanova N."/>
            <person name="Mikhailova N."/>
            <person name="Blumer-Schuette S.E."/>
            <person name="Kelly R.M."/>
            <person name="Woyke T."/>
        </authorList>
    </citation>
    <scope>NUCLEOTIDE SEQUENCE</scope>
    <source>
        <strain>108</strain>
    </source>
</reference>
<proteinExistence type="inferred from homology"/>
<dbReference type="Gene3D" id="6.10.340.10">
    <property type="match status" value="1"/>
</dbReference>
<dbReference type="Gene3D" id="3.30.450.20">
    <property type="entry name" value="PAS domain"/>
    <property type="match status" value="1"/>
</dbReference>
<gene>
    <name evidence="13" type="ordered locus">Calhy_2382</name>
</gene>
<feature type="domain" description="HAMP" evidence="12">
    <location>
        <begin position="347"/>
        <end position="399"/>
    </location>
</feature>
<dbReference type="Pfam" id="PF00015">
    <property type="entry name" value="MCPsignal"/>
    <property type="match status" value="1"/>
</dbReference>
<dbReference type="GO" id="GO:0006935">
    <property type="term" value="P:chemotaxis"/>
    <property type="evidence" value="ECO:0007669"/>
    <property type="project" value="UniProtKB-KW"/>
</dbReference>
<evidence type="ECO:0000256" key="5">
    <source>
        <dbReference type="ARBA" id="ARBA00022989"/>
    </source>
</evidence>
<dbReference type="PROSITE" id="PS50885">
    <property type="entry name" value="HAMP"/>
    <property type="match status" value="1"/>
</dbReference>